<name>A0A6S7GCW0_PARCT</name>
<dbReference type="InterPro" id="IPR016130">
    <property type="entry name" value="Tyr_Pase_AS"/>
</dbReference>
<evidence type="ECO:0000313" key="5">
    <source>
        <dbReference type="Proteomes" id="UP001152795"/>
    </source>
</evidence>
<gene>
    <name evidence="4" type="ORF">PACLA_8A008685</name>
</gene>
<sequence>MERVDAITDYLYLGGIAGVKKDFLLENGINLIINATMEMPDYDSHGIEKFRIKIGDMPGAKIDEHFDKVSDLIEGRRQQNQKVFVHCVAGISRSSTLVLAYLMKYQNLSLVEAHYLVKSKRKMIRPNNGFWTQLIEYEKKLFGKNTVTMVPTRLGMMPHIYEAEVRNMIW</sequence>
<dbReference type="InterPro" id="IPR000387">
    <property type="entry name" value="Tyr_Pase_dom"/>
</dbReference>
<dbReference type="InterPro" id="IPR029021">
    <property type="entry name" value="Prot-tyrosine_phosphatase-like"/>
</dbReference>
<dbReference type="Pfam" id="PF00782">
    <property type="entry name" value="DSPc"/>
    <property type="match status" value="1"/>
</dbReference>
<keyword evidence="5" id="KW-1185">Reference proteome</keyword>
<proteinExistence type="inferred from homology"/>
<dbReference type="Proteomes" id="UP001152795">
    <property type="component" value="Unassembled WGS sequence"/>
</dbReference>
<comment type="caution">
    <text evidence="4">The sequence shown here is derived from an EMBL/GenBank/DDBJ whole genome shotgun (WGS) entry which is preliminary data.</text>
</comment>
<accession>A0A6S7GCW0</accession>
<dbReference type="PANTHER" id="PTHR45961:SF6">
    <property type="entry name" value="IP21249P"/>
    <property type="match status" value="1"/>
</dbReference>
<keyword evidence="3" id="KW-0904">Protein phosphatase</keyword>
<dbReference type="PROSITE" id="PS00383">
    <property type="entry name" value="TYR_PHOSPHATASE_1"/>
    <property type="match status" value="1"/>
</dbReference>
<evidence type="ECO:0000256" key="3">
    <source>
        <dbReference type="ARBA" id="ARBA00022912"/>
    </source>
</evidence>
<dbReference type="GO" id="GO:0005737">
    <property type="term" value="C:cytoplasm"/>
    <property type="evidence" value="ECO:0007669"/>
    <property type="project" value="TreeGrafter"/>
</dbReference>
<comment type="similarity">
    <text evidence="1">Belongs to the protein-tyrosine phosphatase family. Non-receptor class dual specificity subfamily.</text>
</comment>
<dbReference type="GO" id="GO:0004721">
    <property type="term" value="F:phosphoprotein phosphatase activity"/>
    <property type="evidence" value="ECO:0007669"/>
    <property type="project" value="UniProtKB-KW"/>
</dbReference>
<evidence type="ECO:0000313" key="4">
    <source>
        <dbReference type="EMBL" id="CAB3989828.1"/>
    </source>
</evidence>
<dbReference type="SUPFAM" id="SSF52799">
    <property type="entry name" value="(Phosphotyrosine protein) phosphatases II"/>
    <property type="match status" value="1"/>
</dbReference>
<dbReference type="CDD" id="cd14514">
    <property type="entry name" value="DUSP14-like"/>
    <property type="match status" value="1"/>
</dbReference>
<dbReference type="Gene3D" id="3.90.190.10">
    <property type="entry name" value="Protein tyrosine phosphatase superfamily"/>
    <property type="match status" value="1"/>
</dbReference>
<dbReference type="InterPro" id="IPR000340">
    <property type="entry name" value="Dual-sp_phosphatase_cat-dom"/>
</dbReference>
<dbReference type="PROSITE" id="PS50054">
    <property type="entry name" value="TYR_PHOSPHATASE_DUAL"/>
    <property type="match status" value="1"/>
</dbReference>
<evidence type="ECO:0000256" key="2">
    <source>
        <dbReference type="ARBA" id="ARBA00022801"/>
    </source>
</evidence>
<dbReference type="PROSITE" id="PS50056">
    <property type="entry name" value="TYR_PHOSPHATASE_2"/>
    <property type="match status" value="1"/>
</dbReference>
<dbReference type="OrthoDB" id="285418at2759"/>
<dbReference type="InterPro" id="IPR052103">
    <property type="entry name" value="Dual_spec_Phospatases"/>
</dbReference>
<keyword evidence="2" id="KW-0378">Hydrolase</keyword>
<dbReference type="EMBL" id="CACRXK020001557">
    <property type="protein sequence ID" value="CAB3989828.1"/>
    <property type="molecule type" value="Genomic_DNA"/>
</dbReference>
<organism evidence="4 5">
    <name type="scientific">Paramuricea clavata</name>
    <name type="common">Red gorgonian</name>
    <name type="synonym">Violescent sea-whip</name>
    <dbReference type="NCBI Taxonomy" id="317549"/>
    <lineage>
        <taxon>Eukaryota</taxon>
        <taxon>Metazoa</taxon>
        <taxon>Cnidaria</taxon>
        <taxon>Anthozoa</taxon>
        <taxon>Octocorallia</taxon>
        <taxon>Malacalcyonacea</taxon>
        <taxon>Plexauridae</taxon>
        <taxon>Paramuricea</taxon>
    </lineage>
</organism>
<reference evidence="4" key="1">
    <citation type="submission" date="2020-04" db="EMBL/GenBank/DDBJ databases">
        <authorList>
            <person name="Alioto T."/>
            <person name="Alioto T."/>
            <person name="Gomez Garrido J."/>
        </authorList>
    </citation>
    <scope>NUCLEOTIDE SEQUENCE</scope>
    <source>
        <strain evidence="4">A484AB</strain>
    </source>
</reference>
<dbReference type="PANTHER" id="PTHR45961">
    <property type="entry name" value="IP21249P"/>
    <property type="match status" value="1"/>
</dbReference>
<evidence type="ECO:0000256" key="1">
    <source>
        <dbReference type="ARBA" id="ARBA00008601"/>
    </source>
</evidence>
<dbReference type="InterPro" id="IPR020422">
    <property type="entry name" value="TYR_PHOSPHATASE_DUAL_dom"/>
</dbReference>
<protein>
    <submittedName>
        <fullName evidence="4">Dual specificity phosphatase 14-like</fullName>
    </submittedName>
</protein>
<dbReference type="AlphaFoldDB" id="A0A6S7GCW0"/>
<dbReference type="SMART" id="SM00195">
    <property type="entry name" value="DSPc"/>
    <property type="match status" value="1"/>
</dbReference>